<evidence type="ECO:0000313" key="1">
    <source>
        <dbReference type="EMBL" id="OIQ75678.1"/>
    </source>
</evidence>
<reference evidence="1" key="1">
    <citation type="submission" date="2016-10" db="EMBL/GenBank/DDBJ databases">
        <title>Sequence of Gallionella enrichment culture.</title>
        <authorList>
            <person name="Poehlein A."/>
            <person name="Muehling M."/>
            <person name="Daniel R."/>
        </authorList>
    </citation>
    <scope>NUCLEOTIDE SEQUENCE</scope>
</reference>
<sequence>MRRIWRQTAFVSLLPQNRDDPRHVRWRERRQDHPVDQRGRLLIGHADVAGPLQRELAVRRGFAHPQTQPGLKGVRNLLRTVHQRNGRPGKADSVASPGFAVEESVEGHHIVDFDRVDAQARGGGPDGIVADVAETMLYR</sequence>
<dbReference type="EMBL" id="MLJW01002089">
    <property type="protein sequence ID" value="OIQ75678.1"/>
    <property type="molecule type" value="Genomic_DNA"/>
</dbReference>
<proteinExistence type="predicted"/>
<gene>
    <name evidence="1" type="ORF">GALL_426510</name>
</gene>
<dbReference type="AlphaFoldDB" id="A0A1J5PVT1"/>
<protein>
    <submittedName>
        <fullName evidence="1">Uncharacterized protein</fullName>
    </submittedName>
</protein>
<accession>A0A1J5PVT1</accession>
<organism evidence="1">
    <name type="scientific">mine drainage metagenome</name>
    <dbReference type="NCBI Taxonomy" id="410659"/>
    <lineage>
        <taxon>unclassified sequences</taxon>
        <taxon>metagenomes</taxon>
        <taxon>ecological metagenomes</taxon>
    </lineage>
</organism>
<comment type="caution">
    <text evidence="1">The sequence shown here is derived from an EMBL/GenBank/DDBJ whole genome shotgun (WGS) entry which is preliminary data.</text>
</comment>
<name>A0A1J5PVT1_9ZZZZ</name>